<dbReference type="AlphaFoldDB" id="A0A934VNF8"/>
<evidence type="ECO:0000313" key="1">
    <source>
        <dbReference type="EMBL" id="MBK1876172.1"/>
    </source>
</evidence>
<protein>
    <submittedName>
        <fullName evidence="1">Uncharacterized protein</fullName>
    </submittedName>
</protein>
<dbReference type="EMBL" id="JAENIL010000007">
    <property type="protein sequence ID" value="MBK1876172.1"/>
    <property type="molecule type" value="Genomic_DNA"/>
</dbReference>
<proteinExistence type="predicted"/>
<sequence length="222" mass="24922">MFFLVACDTTSQVGSGGKFSQTTQAKAGEGYVMFSVNGHGFHENLKADAFESHQGFRYHGYLFQYRSVELFPRLEEFGIGSRTAQYPEADFEELGGFGVVVCQAVPAGEYEIYGYTLRQMDYPNDRIWSGRLPKPITFTVEEGKITYLGAVRAENKFKEGDDQLWYPDGVEFSVSDEFYRDNTAGFIKWPYLMSVPFRKEVISSGVKALNVPAVETGGGSFF</sequence>
<gene>
    <name evidence="1" type="ORF">JIN87_04790</name>
</gene>
<evidence type="ECO:0000313" key="2">
    <source>
        <dbReference type="Proteomes" id="UP000617628"/>
    </source>
</evidence>
<organism evidence="1 2">
    <name type="scientific">Pelagicoccus mobilis</name>
    <dbReference type="NCBI Taxonomy" id="415221"/>
    <lineage>
        <taxon>Bacteria</taxon>
        <taxon>Pseudomonadati</taxon>
        <taxon>Verrucomicrobiota</taxon>
        <taxon>Opitutia</taxon>
        <taxon>Puniceicoccales</taxon>
        <taxon>Pelagicoccaceae</taxon>
        <taxon>Pelagicoccus</taxon>
    </lineage>
</organism>
<keyword evidence="2" id="KW-1185">Reference proteome</keyword>
<comment type="caution">
    <text evidence="1">The sequence shown here is derived from an EMBL/GenBank/DDBJ whole genome shotgun (WGS) entry which is preliminary data.</text>
</comment>
<name>A0A934VNF8_9BACT</name>
<accession>A0A934VNF8</accession>
<reference evidence="1" key="1">
    <citation type="submission" date="2021-01" db="EMBL/GenBank/DDBJ databases">
        <title>Modified the classification status of verrucomicrobia.</title>
        <authorList>
            <person name="Feng X."/>
        </authorList>
    </citation>
    <scope>NUCLEOTIDE SEQUENCE</scope>
    <source>
        <strain evidence="1">KCTC 13126</strain>
    </source>
</reference>
<dbReference type="Proteomes" id="UP000617628">
    <property type="component" value="Unassembled WGS sequence"/>
</dbReference>